<evidence type="ECO:0000313" key="2">
    <source>
        <dbReference type="EMBL" id="KAK7677505.1"/>
    </source>
</evidence>
<dbReference type="AlphaFoldDB" id="A0AAW0F908"/>
<dbReference type="PROSITE" id="PS50097">
    <property type="entry name" value="BTB"/>
    <property type="match status" value="1"/>
</dbReference>
<accession>A0AAW0F908</accession>
<evidence type="ECO:0000313" key="3">
    <source>
        <dbReference type="Proteomes" id="UP001385951"/>
    </source>
</evidence>
<dbReference type="Gene3D" id="3.30.710.10">
    <property type="entry name" value="Potassium Channel Kv1.1, Chain A"/>
    <property type="match status" value="1"/>
</dbReference>
<dbReference type="SUPFAM" id="SSF54695">
    <property type="entry name" value="POZ domain"/>
    <property type="match status" value="1"/>
</dbReference>
<name>A0AAW0F908_9APHY</name>
<proteinExistence type="predicted"/>
<dbReference type="SMART" id="SM00225">
    <property type="entry name" value="BTB"/>
    <property type="match status" value="1"/>
</dbReference>
<dbReference type="InterPro" id="IPR011333">
    <property type="entry name" value="SKP1/BTB/POZ_sf"/>
</dbReference>
<protein>
    <recommendedName>
        <fullName evidence="1">BTB domain-containing protein</fullName>
    </recommendedName>
</protein>
<dbReference type="EMBL" id="JASBNA010000087">
    <property type="protein sequence ID" value="KAK7677505.1"/>
    <property type="molecule type" value="Genomic_DNA"/>
</dbReference>
<reference evidence="2 3" key="1">
    <citation type="submission" date="2022-09" db="EMBL/GenBank/DDBJ databases">
        <authorList>
            <person name="Palmer J.M."/>
        </authorList>
    </citation>
    <scope>NUCLEOTIDE SEQUENCE [LARGE SCALE GENOMIC DNA]</scope>
    <source>
        <strain evidence="2 3">DSM 7382</strain>
    </source>
</reference>
<gene>
    <name evidence="2" type="ORF">QCA50_019511</name>
</gene>
<dbReference type="InterPro" id="IPR000210">
    <property type="entry name" value="BTB/POZ_dom"/>
</dbReference>
<comment type="caution">
    <text evidence="2">The sequence shown here is derived from an EMBL/GenBank/DDBJ whole genome shotgun (WGS) entry which is preliminary data.</text>
</comment>
<dbReference type="Proteomes" id="UP001385951">
    <property type="component" value="Unassembled WGS sequence"/>
</dbReference>
<evidence type="ECO:0000259" key="1">
    <source>
        <dbReference type="PROSITE" id="PS50097"/>
    </source>
</evidence>
<dbReference type="Pfam" id="PF00651">
    <property type="entry name" value="BTB"/>
    <property type="match status" value="1"/>
</dbReference>
<keyword evidence="3" id="KW-1185">Reference proteome</keyword>
<dbReference type="CDD" id="cd18186">
    <property type="entry name" value="BTB_POZ_ZBTB_KLHL-like"/>
    <property type="match status" value="1"/>
</dbReference>
<organism evidence="2 3">
    <name type="scientific">Cerrena zonata</name>
    <dbReference type="NCBI Taxonomy" id="2478898"/>
    <lineage>
        <taxon>Eukaryota</taxon>
        <taxon>Fungi</taxon>
        <taxon>Dikarya</taxon>
        <taxon>Basidiomycota</taxon>
        <taxon>Agaricomycotina</taxon>
        <taxon>Agaricomycetes</taxon>
        <taxon>Polyporales</taxon>
        <taxon>Cerrenaceae</taxon>
        <taxon>Cerrena</taxon>
    </lineage>
</organism>
<sequence>MAETIPIEPMIGDTSVVSPTITPLAILADEQAQIPAESIAPYPFDDRSADVILRSSDRVLFYVYKSILIYSSQFFRGLFTIGQDPEVSGDQPSRSQSILDLSEHSDILKQVLHWCYPIPHTEPDTIETIESILVVAMKYDMAGVIFYMHRPLQNLDDPCAIPLFGLSCNVGFSDCAEDAAQMLRERHSLANISQNADWTTTVTHSIYTPKLVSIRAASFLRLLHFVRDGIKPSDFCQPEPNVVQALDTYTPISVWFSDGDLIVRPQFDVSVEFKVHTQIISFSSSILKDKIQRSLDTPGGDVHIPRTSRGKHDFEPFAHVVLPFRTV</sequence>
<feature type="domain" description="BTB" evidence="1">
    <location>
        <begin position="49"/>
        <end position="116"/>
    </location>
</feature>